<proteinExistence type="predicted"/>
<dbReference type="OrthoDB" id="1306323at2759"/>
<dbReference type="PANTHER" id="PTHR11439:SF467">
    <property type="entry name" value="INTEGRASE CATALYTIC DOMAIN-CONTAINING PROTEIN"/>
    <property type="match status" value="1"/>
</dbReference>
<dbReference type="PANTHER" id="PTHR11439">
    <property type="entry name" value="GAG-POL-RELATED RETROTRANSPOSON"/>
    <property type="match status" value="1"/>
</dbReference>
<accession>A0A5B6VDI7</accession>
<evidence type="ECO:0000313" key="2">
    <source>
        <dbReference type="Proteomes" id="UP000325315"/>
    </source>
</evidence>
<name>A0A5B6VDI7_9ROSI</name>
<evidence type="ECO:0000313" key="1">
    <source>
        <dbReference type="EMBL" id="KAA3467228.1"/>
    </source>
</evidence>
<dbReference type="AlphaFoldDB" id="A0A5B6VDI7"/>
<protein>
    <submittedName>
        <fullName evidence="1">Copia protein</fullName>
    </submittedName>
</protein>
<keyword evidence="2" id="KW-1185">Reference proteome</keyword>
<dbReference type="EMBL" id="SMMG02000007">
    <property type="protein sequence ID" value="KAA3467228.1"/>
    <property type="molecule type" value="Genomic_DNA"/>
</dbReference>
<dbReference type="Proteomes" id="UP000325315">
    <property type="component" value="Unassembled WGS sequence"/>
</dbReference>
<sequence length="225" mass="26656">MHFNFPKKNILNLLKKNIHERLQTSIIAYKSNHRLQARMGESVNKERYQRLVGQVIYLTHTRLDIAYAISLVSQFMHDPRESYMQTIFWILRYLKSTTRKMTSLFLKMVAINITQNLVQHDKTKHIEIGRHFIKEKLTNGVLSLFHFTSDKQLVDVFTKGLSNEICHNMICKLGMHQTKTFSPMSKKDSLHVIMESVSHFNLELHQMDVKMTFLNRDLKEEVYMK</sequence>
<gene>
    <name evidence="1" type="ORF">EPI10_002257</name>
</gene>
<comment type="caution">
    <text evidence="1">The sequence shown here is derived from an EMBL/GenBank/DDBJ whole genome shotgun (WGS) entry which is preliminary data.</text>
</comment>
<organism evidence="1 2">
    <name type="scientific">Gossypium australe</name>
    <dbReference type="NCBI Taxonomy" id="47621"/>
    <lineage>
        <taxon>Eukaryota</taxon>
        <taxon>Viridiplantae</taxon>
        <taxon>Streptophyta</taxon>
        <taxon>Embryophyta</taxon>
        <taxon>Tracheophyta</taxon>
        <taxon>Spermatophyta</taxon>
        <taxon>Magnoliopsida</taxon>
        <taxon>eudicotyledons</taxon>
        <taxon>Gunneridae</taxon>
        <taxon>Pentapetalae</taxon>
        <taxon>rosids</taxon>
        <taxon>malvids</taxon>
        <taxon>Malvales</taxon>
        <taxon>Malvaceae</taxon>
        <taxon>Malvoideae</taxon>
        <taxon>Gossypium</taxon>
    </lineage>
</organism>
<reference evidence="1" key="1">
    <citation type="submission" date="2019-08" db="EMBL/GenBank/DDBJ databases">
        <authorList>
            <person name="Liu F."/>
        </authorList>
    </citation>
    <scope>NUCLEOTIDE SEQUENCE [LARGE SCALE GENOMIC DNA]</scope>
    <source>
        <strain evidence="1">PA1801</strain>
        <tissue evidence="1">Leaf</tissue>
    </source>
</reference>